<evidence type="ECO:0000313" key="6">
    <source>
        <dbReference type="Proteomes" id="UP000693970"/>
    </source>
</evidence>
<feature type="compositionally biased region" description="Basic and acidic residues" evidence="1">
    <location>
        <begin position="129"/>
        <end position="147"/>
    </location>
</feature>
<dbReference type="EMBL" id="JAGRRH010000068">
    <property type="protein sequence ID" value="KAG7337983.1"/>
    <property type="molecule type" value="Genomic_DNA"/>
</dbReference>
<dbReference type="Proteomes" id="UP000693970">
    <property type="component" value="Unassembled WGS sequence"/>
</dbReference>
<comment type="caution">
    <text evidence="4">The sequence shown here is derived from an EMBL/GenBank/DDBJ whole genome shotgun (WGS) entry which is preliminary data.</text>
</comment>
<dbReference type="EMBL" id="JAGRRH010000024">
    <property type="protein sequence ID" value="KAG7342701.1"/>
    <property type="molecule type" value="Genomic_DNA"/>
</dbReference>
<accession>A0A9K3K7T5</accession>
<feature type="chain" id="PRO_5039844350" evidence="3">
    <location>
        <begin position="35"/>
        <end position="581"/>
    </location>
</feature>
<keyword evidence="3" id="KW-0732">Signal</keyword>
<reference evidence="4" key="1">
    <citation type="journal article" date="2021" name="Sci. Rep.">
        <title>Diploid genomic architecture of Nitzschia inconspicua, an elite biomass production diatom.</title>
        <authorList>
            <person name="Oliver A."/>
            <person name="Podell S."/>
            <person name="Pinowska A."/>
            <person name="Traller J.C."/>
            <person name="Smith S.R."/>
            <person name="McClure R."/>
            <person name="Beliaev A."/>
            <person name="Bohutskyi P."/>
            <person name="Hill E.A."/>
            <person name="Rabines A."/>
            <person name="Zheng H."/>
            <person name="Allen L.Z."/>
            <person name="Kuo A."/>
            <person name="Grigoriev I.V."/>
            <person name="Allen A.E."/>
            <person name="Hazlebeck D."/>
            <person name="Allen E.E."/>
        </authorList>
    </citation>
    <scope>NUCLEOTIDE SEQUENCE</scope>
    <source>
        <strain evidence="4">Hildebrandi</strain>
    </source>
</reference>
<name>A0A9K3K7T5_9STRA</name>
<reference evidence="4" key="2">
    <citation type="submission" date="2021-04" db="EMBL/GenBank/DDBJ databases">
        <authorList>
            <person name="Podell S."/>
        </authorList>
    </citation>
    <scope>NUCLEOTIDE SEQUENCE</scope>
    <source>
        <strain evidence="4">Hildebrandi</strain>
    </source>
</reference>
<organism evidence="4 6">
    <name type="scientific">Nitzschia inconspicua</name>
    <dbReference type="NCBI Taxonomy" id="303405"/>
    <lineage>
        <taxon>Eukaryota</taxon>
        <taxon>Sar</taxon>
        <taxon>Stramenopiles</taxon>
        <taxon>Ochrophyta</taxon>
        <taxon>Bacillariophyta</taxon>
        <taxon>Bacillariophyceae</taxon>
        <taxon>Bacillariophycidae</taxon>
        <taxon>Bacillariales</taxon>
        <taxon>Bacillariaceae</taxon>
        <taxon>Nitzschia</taxon>
    </lineage>
</organism>
<gene>
    <name evidence="5" type="ORF">IV203_020645</name>
    <name evidence="4" type="ORF">IV203_034424</name>
</gene>
<evidence type="ECO:0000313" key="5">
    <source>
        <dbReference type="EMBL" id="KAG7342701.1"/>
    </source>
</evidence>
<keyword evidence="6" id="KW-1185">Reference proteome</keyword>
<feature type="region of interest" description="Disordered" evidence="1">
    <location>
        <begin position="84"/>
        <end position="112"/>
    </location>
</feature>
<dbReference type="AlphaFoldDB" id="A0A9K3K7T5"/>
<feature type="region of interest" description="Disordered" evidence="1">
    <location>
        <begin position="529"/>
        <end position="549"/>
    </location>
</feature>
<evidence type="ECO:0000256" key="3">
    <source>
        <dbReference type="SAM" id="SignalP"/>
    </source>
</evidence>
<evidence type="ECO:0000256" key="1">
    <source>
        <dbReference type="SAM" id="MobiDB-lite"/>
    </source>
</evidence>
<feature type="signal peptide" evidence="3">
    <location>
        <begin position="1"/>
        <end position="34"/>
    </location>
</feature>
<evidence type="ECO:0000313" key="4">
    <source>
        <dbReference type="EMBL" id="KAG7337983.1"/>
    </source>
</evidence>
<keyword evidence="2" id="KW-1133">Transmembrane helix</keyword>
<feature type="transmembrane region" description="Helical" evidence="2">
    <location>
        <begin position="388"/>
        <end position="410"/>
    </location>
</feature>
<proteinExistence type="predicted"/>
<protein>
    <submittedName>
        <fullName evidence="4">Uncharacterized protein</fullName>
    </submittedName>
</protein>
<evidence type="ECO:0000256" key="2">
    <source>
        <dbReference type="SAM" id="Phobius"/>
    </source>
</evidence>
<keyword evidence="2" id="KW-0472">Membrane</keyword>
<sequence>MDQERRHGRWSVNLALSLLFQFLVCAILFGSSSGLPTENDIPIIRFDQNRLAGGNAIDRVRGYGADDNWPDAFDLPFGDETPPGVWYSSKKDGRGCRRSKNDNEKESEASTESILPCVNNIDKELKVDDEKNKDFPGDGGNEVHNDKNGGNIGSYSSPAAPTAAPQIPILADTAMTTNVPSMMTSPPTTLIAPANETVCSNFGSQNGPKSDWGSNSRSKTFAVIAQVDYRKDIITIGELKDGLEDMRTPMALWLANCRSIAMGYLFNESSGNGRALQEFSSNENLLSEPESDTLHAEWSSWKSNGACSPTALRLTCESFQSEIMLLTNEILKEKMANNILEAFKTFDVLLLNRDGVVSIQMDKRKIRLLNDEAMNNDINPQKSATDRYIGVIIGFIAASLAVILSLLCICRYRLRLKRRLQDAKGNFADIEDDSSMSEDSTGASQITVDTSKSSLYATRIASTVSTPSRSLEGRDIQDERSQKNPWITEEALFWLNHPIAMDTDMEHLCSAATCKTCEMRRQWGMSLNAESGKGRRRLKPRTNPTPTTVTSYTSEQILTAPRSPVCNDSKRCYIFDDTVEL</sequence>
<keyword evidence="2" id="KW-0812">Transmembrane</keyword>
<feature type="compositionally biased region" description="Basic and acidic residues" evidence="1">
    <location>
        <begin position="89"/>
        <end position="108"/>
    </location>
</feature>
<feature type="region of interest" description="Disordered" evidence="1">
    <location>
        <begin position="129"/>
        <end position="160"/>
    </location>
</feature>